<comment type="caution">
    <text evidence="1">The sequence shown here is derived from an EMBL/GenBank/DDBJ whole genome shotgun (WGS) entry which is preliminary data.</text>
</comment>
<dbReference type="Proteomes" id="UP000324222">
    <property type="component" value="Unassembled WGS sequence"/>
</dbReference>
<protein>
    <submittedName>
        <fullName evidence="1">Uncharacterized protein</fullName>
    </submittedName>
</protein>
<organism evidence="1 2">
    <name type="scientific">Portunus trituberculatus</name>
    <name type="common">Swimming crab</name>
    <name type="synonym">Neptunus trituberculatus</name>
    <dbReference type="NCBI Taxonomy" id="210409"/>
    <lineage>
        <taxon>Eukaryota</taxon>
        <taxon>Metazoa</taxon>
        <taxon>Ecdysozoa</taxon>
        <taxon>Arthropoda</taxon>
        <taxon>Crustacea</taxon>
        <taxon>Multicrustacea</taxon>
        <taxon>Malacostraca</taxon>
        <taxon>Eumalacostraca</taxon>
        <taxon>Eucarida</taxon>
        <taxon>Decapoda</taxon>
        <taxon>Pleocyemata</taxon>
        <taxon>Brachyura</taxon>
        <taxon>Eubrachyura</taxon>
        <taxon>Portunoidea</taxon>
        <taxon>Portunidae</taxon>
        <taxon>Portuninae</taxon>
        <taxon>Portunus</taxon>
    </lineage>
</organism>
<keyword evidence="2" id="KW-1185">Reference proteome</keyword>
<evidence type="ECO:0000313" key="1">
    <source>
        <dbReference type="EMBL" id="MPD01196.1"/>
    </source>
</evidence>
<dbReference type="AlphaFoldDB" id="A0A5B7K2R3"/>
<evidence type="ECO:0000313" key="2">
    <source>
        <dbReference type="Proteomes" id="UP000324222"/>
    </source>
</evidence>
<reference evidence="1 2" key="1">
    <citation type="submission" date="2019-05" db="EMBL/GenBank/DDBJ databases">
        <title>Another draft genome of Portunus trituberculatus and its Hox gene families provides insights of decapod evolution.</title>
        <authorList>
            <person name="Jeong J.-H."/>
            <person name="Song I."/>
            <person name="Kim S."/>
            <person name="Choi T."/>
            <person name="Kim D."/>
            <person name="Ryu S."/>
            <person name="Kim W."/>
        </authorList>
    </citation>
    <scope>NUCLEOTIDE SEQUENCE [LARGE SCALE GENOMIC DNA]</scope>
    <source>
        <tissue evidence="1">Muscle</tissue>
    </source>
</reference>
<accession>A0A5B7K2R3</accession>
<name>A0A5B7K2R3_PORTR</name>
<dbReference type="EMBL" id="VSRR010126120">
    <property type="protein sequence ID" value="MPD01196.1"/>
    <property type="molecule type" value="Genomic_DNA"/>
</dbReference>
<gene>
    <name evidence="1" type="ORF">E2C01_096714</name>
</gene>
<proteinExistence type="predicted"/>
<sequence length="84" mass="9252">MPSSNEAHKCNDGRFQCILQRLERGSGAVVLVMVVVVEAAGGGWKSVGKAKGGKKVGWSGRPYIRLRRRTNALWRNTSRDPELT</sequence>